<evidence type="ECO:0000313" key="2">
    <source>
        <dbReference type="Proteomes" id="UP001283361"/>
    </source>
</evidence>
<evidence type="ECO:0000313" key="1">
    <source>
        <dbReference type="EMBL" id="KAK3775646.1"/>
    </source>
</evidence>
<dbReference type="Proteomes" id="UP001283361">
    <property type="component" value="Unassembled WGS sequence"/>
</dbReference>
<protein>
    <submittedName>
        <fullName evidence="1">Uncharacterized protein</fullName>
    </submittedName>
</protein>
<comment type="caution">
    <text evidence="1">The sequence shown here is derived from an EMBL/GenBank/DDBJ whole genome shotgun (WGS) entry which is preliminary data.</text>
</comment>
<organism evidence="1 2">
    <name type="scientific">Elysia crispata</name>
    <name type="common">lettuce slug</name>
    <dbReference type="NCBI Taxonomy" id="231223"/>
    <lineage>
        <taxon>Eukaryota</taxon>
        <taxon>Metazoa</taxon>
        <taxon>Spiralia</taxon>
        <taxon>Lophotrochozoa</taxon>
        <taxon>Mollusca</taxon>
        <taxon>Gastropoda</taxon>
        <taxon>Heterobranchia</taxon>
        <taxon>Euthyneura</taxon>
        <taxon>Panpulmonata</taxon>
        <taxon>Sacoglossa</taxon>
        <taxon>Placobranchoidea</taxon>
        <taxon>Plakobranchidae</taxon>
        <taxon>Elysia</taxon>
    </lineage>
</organism>
<gene>
    <name evidence="1" type="ORF">RRG08_049827</name>
</gene>
<reference evidence="1" key="1">
    <citation type="journal article" date="2023" name="G3 (Bethesda)">
        <title>A reference genome for the long-term kleptoplast-retaining sea slug Elysia crispata morphotype clarki.</title>
        <authorList>
            <person name="Eastman K.E."/>
            <person name="Pendleton A.L."/>
            <person name="Shaikh M.A."/>
            <person name="Suttiyut T."/>
            <person name="Ogas R."/>
            <person name="Tomko P."/>
            <person name="Gavelis G."/>
            <person name="Widhalm J.R."/>
            <person name="Wisecaver J.H."/>
        </authorList>
    </citation>
    <scope>NUCLEOTIDE SEQUENCE</scope>
    <source>
        <strain evidence="1">ECLA1</strain>
    </source>
</reference>
<proteinExistence type="predicted"/>
<accession>A0AAE0ZVJ1</accession>
<dbReference type="AlphaFoldDB" id="A0AAE0ZVJ1"/>
<sequence length="101" mass="11500">MWPSGNIEAQKDSVRPPPSTMVLCMPPLKKLPEQKEVQEMEVCRLVCQEVELLGMQGLGNLQTNMLTELGKEFNFDNYLTSFRRIKITAVEDLNETQVTSL</sequence>
<dbReference type="EMBL" id="JAWDGP010003292">
    <property type="protein sequence ID" value="KAK3775646.1"/>
    <property type="molecule type" value="Genomic_DNA"/>
</dbReference>
<name>A0AAE0ZVJ1_9GAST</name>
<keyword evidence="2" id="KW-1185">Reference proteome</keyword>